<protein>
    <recommendedName>
        <fullName evidence="2">Beta-glucuronidase C-terminal domain-containing protein</fullName>
    </recommendedName>
</protein>
<reference evidence="3 4" key="1">
    <citation type="submission" date="2019-02" db="EMBL/GenBank/DDBJ databases">
        <title>Genome sequencing of the rare red list fungi Phellinidium pouzarii.</title>
        <authorList>
            <person name="Buettner E."/>
            <person name="Kellner H."/>
        </authorList>
    </citation>
    <scope>NUCLEOTIDE SEQUENCE [LARGE SCALE GENOMIC DNA]</scope>
    <source>
        <strain evidence="3 4">DSM 108285</strain>
    </source>
</reference>
<dbReference type="InterPro" id="IPR031728">
    <property type="entry name" value="GlcAase_C"/>
</dbReference>
<evidence type="ECO:0000259" key="2">
    <source>
        <dbReference type="Pfam" id="PF16862"/>
    </source>
</evidence>
<name>A0A4S4L042_9AGAM</name>
<gene>
    <name evidence="3" type="ORF">EW145_g5783</name>
</gene>
<dbReference type="Gene3D" id="3.20.20.80">
    <property type="entry name" value="Glycosidases"/>
    <property type="match status" value="1"/>
</dbReference>
<dbReference type="InterPro" id="IPR017853">
    <property type="entry name" value="GH"/>
</dbReference>
<sequence length="592" mass="63593">MFAVTLLAILLAFLSAPAALAAGNKTLALNFPAVPDSATNVVQSNFLGISWELYPLYYLWGEKPETMPNAMKNYLSNIRARMSSPLRIRVGGNSMDGSRYAADQKEMILLFDENAYYNDVPCEFGPLLFDVLTAMADVVGEMQFIIGLSMRTPSSDDNIVELAAAARDKLGDRLDAMLLGNEPDLYAGHGERDAYTIKDYIPEVKQVFDDFANSVYGNITNTTIIGGPTVCCSWNLNDVLEAGLDKLPYKYYTIQHYPTNVCGGISASSSNISYYISHANVAPFLRWNDAGIKLAKNASVPILLTEYNSASCGGDPSVARTFAAGLWAIDAALQGASLNFTGMYLHTRELGVTYNLFDPPSEKTYLNSDWRTGAVYYAMLVLAEALTKTSIVVDLNLNNSANSYDATIAGYGIYDGETHNKSGLVLFNYDYPRALDNSSTSAFFDSPDAKLATPSVGGNSTQVFVLPGNMSSTIGVRYFLAANITEKTDITWAGQTVGSNGDLQGTQAMDVIDCADGCTIAVPGPGLAVVWLEPASDQQATNIFVGNSTIAGVYACTLDIINAAPKLNNGVGMAAALALFGVLSSWLVDLFI</sequence>
<feature type="domain" description="Beta-glucuronidase C-terminal" evidence="2">
    <location>
        <begin position="410"/>
        <end position="528"/>
    </location>
</feature>
<organism evidence="3 4">
    <name type="scientific">Phellinidium pouzarii</name>
    <dbReference type="NCBI Taxonomy" id="167371"/>
    <lineage>
        <taxon>Eukaryota</taxon>
        <taxon>Fungi</taxon>
        <taxon>Dikarya</taxon>
        <taxon>Basidiomycota</taxon>
        <taxon>Agaricomycotina</taxon>
        <taxon>Agaricomycetes</taxon>
        <taxon>Hymenochaetales</taxon>
        <taxon>Hymenochaetaceae</taxon>
        <taxon>Phellinidium</taxon>
    </lineage>
</organism>
<dbReference type="OrthoDB" id="2796951at2759"/>
<dbReference type="Pfam" id="PF16862">
    <property type="entry name" value="Glyco_hydro_79C"/>
    <property type="match status" value="1"/>
</dbReference>
<feature type="signal peptide" evidence="1">
    <location>
        <begin position="1"/>
        <end position="21"/>
    </location>
</feature>
<dbReference type="AlphaFoldDB" id="A0A4S4L042"/>
<dbReference type="SUPFAM" id="SSF51445">
    <property type="entry name" value="(Trans)glycosidases"/>
    <property type="match status" value="1"/>
</dbReference>
<keyword evidence="1" id="KW-0732">Signal</keyword>
<evidence type="ECO:0000313" key="4">
    <source>
        <dbReference type="Proteomes" id="UP000308199"/>
    </source>
</evidence>
<dbReference type="Proteomes" id="UP000308199">
    <property type="component" value="Unassembled WGS sequence"/>
</dbReference>
<proteinExistence type="predicted"/>
<feature type="chain" id="PRO_5021005231" description="Beta-glucuronidase C-terminal domain-containing protein" evidence="1">
    <location>
        <begin position="22"/>
        <end position="592"/>
    </location>
</feature>
<evidence type="ECO:0000256" key="1">
    <source>
        <dbReference type="SAM" id="SignalP"/>
    </source>
</evidence>
<keyword evidence="4" id="KW-1185">Reference proteome</keyword>
<evidence type="ECO:0000313" key="3">
    <source>
        <dbReference type="EMBL" id="THH04081.1"/>
    </source>
</evidence>
<dbReference type="PANTHER" id="PTHR36183:SF2">
    <property type="entry name" value="BETA-GLUCURONIDASE C-TERMINAL DOMAIN-CONTAINING PROTEIN"/>
    <property type="match status" value="1"/>
</dbReference>
<accession>A0A4S4L042</accession>
<dbReference type="PANTHER" id="PTHR36183">
    <property type="entry name" value="BETA-GLUCURONIDASE"/>
    <property type="match status" value="1"/>
</dbReference>
<dbReference type="InterPro" id="IPR052974">
    <property type="entry name" value="GH79_Enzymes"/>
</dbReference>
<dbReference type="EMBL" id="SGPK01000378">
    <property type="protein sequence ID" value="THH04081.1"/>
    <property type="molecule type" value="Genomic_DNA"/>
</dbReference>
<comment type="caution">
    <text evidence="3">The sequence shown here is derived from an EMBL/GenBank/DDBJ whole genome shotgun (WGS) entry which is preliminary data.</text>
</comment>